<evidence type="ECO:0000256" key="2">
    <source>
        <dbReference type="SAM" id="MobiDB-lite"/>
    </source>
</evidence>
<dbReference type="Proteomes" id="UP001595190">
    <property type="component" value="Unassembled WGS sequence"/>
</dbReference>
<keyword evidence="3" id="KW-0732">Signal</keyword>
<sequence>MFYRNPLRIAGLMVAGALLTVGLAASTSQVFAQTSTQNSAAPAPAETPAQAKPAAPAAAAPAQTEAPAPAPTAAAPETPKPAPAPAAAPAAPVVEPEPEPATAPAVTPAPAPAAAAAPAAAPAASPAPAAPAPEPAPAPVPTPAAAPAPAAPAPAPAPAAAAGIPADIKVPSDPIAKAAFDVLDKHCSRCHQNGMLNREKPAKNFGNILHLDEIAADPHLVQAGNPEGSKLFQQVLNKEMPYDVNYEFDTTKPEVTTADIEALRTWIKATGDQEAAACTGRKFVTSEDIVAAISADLQKQDDHRVRGMRYFTLTNLYNACASDEAMNVYRQGLVKLINGLGRRSDVVKLATVDEAKTIVAVNLEDLGWQESDWNTVLANYPYAAKPDVRAYDFIAQQTNTELPYVRGDWFAFTASQPPLYDTLLQLPNDFPGLTDKLGVPMADNINKFIAQRAGFQKSGVSQNNRLIERHPISTGYFWTSYDFAGSKGKQSLFLHPLGPEQDGIANGFHHDGGESIFSLPNGFQGYYLNKSNGERLDKGPTQIVRDPSRRDLSVTNGISCMGCHDQGMRKAKDEVRKAVTADRSFSKDIRDTVASLYPDNAKMDAIIEDDFQRFNSAMKRAGLDPTLKLAGVEMTNALFKRYEDDLSLRRAAAEYGYPPEEFKQRFIDAGPEAIALMRRLEQGIVPRDQFEQLFLKFVEGATEDRVLDTSKLEGAQAVAPPIDKPASGGSFDLQLTSDKSAYNIGDKAVLQVISTRDCNLFVVNVDKMGTGTIIFPNKFQTENAVRAGERVVLGGSGSKFAFKLRDPGQEKVVAVCRVGNATRSIAGTTVDPVANSFASIPNFEQGLTRQIIVEANEDRQEASGLDNDSRKQAQFAKIQQALGNKVAPGAPDAAKQSVASTAIVIPVR</sequence>
<evidence type="ECO:0000259" key="4">
    <source>
        <dbReference type="Pfam" id="PF14326"/>
    </source>
</evidence>
<feature type="region of interest" description="Disordered" evidence="2">
    <location>
        <begin position="123"/>
        <end position="159"/>
    </location>
</feature>
<accession>A0ABV6ZQ04</accession>
<name>A0ABV6ZQ04_9HYPH</name>
<reference evidence="5 6" key="1">
    <citation type="submission" date="2024-09" db="EMBL/GenBank/DDBJ databases">
        <title>Description of Labrys sedimenti sp. nov., isolated from a diclofenac-degrading enrichment culture, and genome-based reclassification of Labrys portucalensis as a later heterotypic synonym of Labrys neptuniae.</title>
        <authorList>
            <person name="Tancsics A."/>
            <person name="Csepanyi A."/>
        </authorList>
    </citation>
    <scope>NUCLEOTIDE SEQUENCE [LARGE SCALE GENOMIC DNA]</scope>
    <source>
        <strain evidence="5 6">LMG 23412</strain>
    </source>
</reference>
<dbReference type="PANTHER" id="PTHR13037:SF24">
    <property type="entry name" value="POLYCOMB PROTEIN PCL-RELATED"/>
    <property type="match status" value="1"/>
</dbReference>
<evidence type="ECO:0000256" key="1">
    <source>
        <dbReference type="ARBA" id="ARBA00022581"/>
    </source>
</evidence>
<evidence type="ECO:0000313" key="5">
    <source>
        <dbReference type="EMBL" id="MFC2254279.1"/>
    </source>
</evidence>
<comment type="caution">
    <text evidence="5">The sequence shown here is derived from an EMBL/GenBank/DDBJ whole genome shotgun (WGS) entry which is preliminary data.</text>
</comment>
<dbReference type="Pfam" id="PF14326">
    <property type="entry name" value="DUF4384"/>
    <property type="match status" value="1"/>
</dbReference>
<dbReference type="PRINTS" id="PR01217">
    <property type="entry name" value="PRICHEXTENSN"/>
</dbReference>
<evidence type="ECO:0000313" key="6">
    <source>
        <dbReference type="Proteomes" id="UP001595190"/>
    </source>
</evidence>
<feature type="chain" id="PRO_5046358872" evidence="3">
    <location>
        <begin position="33"/>
        <end position="908"/>
    </location>
</feature>
<feature type="compositionally biased region" description="Low complexity" evidence="2">
    <location>
        <begin position="40"/>
        <end position="77"/>
    </location>
</feature>
<feature type="signal peptide" evidence="3">
    <location>
        <begin position="1"/>
        <end position="32"/>
    </location>
</feature>
<feature type="region of interest" description="Disordered" evidence="2">
    <location>
        <begin position="37"/>
        <end position="110"/>
    </location>
</feature>
<proteinExistence type="predicted"/>
<feature type="compositionally biased region" description="Pro residues" evidence="2">
    <location>
        <begin position="128"/>
        <end position="157"/>
    </location>
</feature>
<dbReference type="InterPro" id="IPR025493">
    <property type="entry name" value="DUF4384"/>
</dbReference>
<feature type="compositionally biased region" description="Low complexity" evidence="2">
    <location>
        <begin position="87"/>
        <end position="110"/>
    </location>
</feature>
<feature type="domain" description="DUF4384" evidence="4">
    <location>
        <begin position="742"/>
        <end position="816"/>
    </location>
</feature>
<gene>
    <name evidence="5" type="ORF">ACETRX_31975</name>
</gene>
<dbReference type="PANTHER" id="PTHR13037">
    <property type="entry name" value="FORMIN"/>
    <property type="match status" value="1"/>
</dbReference>
<organism evidence="5 6">
    <name type="scientific">Labrys neptuniae</name>
    <dbReference type="NCBI Taxonomy" id="376174"/>
    <lineage>
        <taxon>Bacteria</taxon>
        <taxon>Pseudomonadati</taxon>
        <taxon>Pseudomonadota</taxon>
        <taxon>Alphaproteobacteria</taxon>
        <taxon>Hyphomicrobiales</taxon>
        <taxon>Xanthobacteraceae</taxon>
        <taxon>Labrys</taxon>
    </lineage>
</organism>
<dbReference type="EMBL" id="JBHGPK010000030">
    <property type="protein sequence ID" value="MFC2254279.1"/>
    <property type="molecule type" value="Genomic_DNA"/>
</dbReference>
<evidence type="ECO:0000256" key="3">
    <source>
        <dbReference type="SAM" id="SignalP"/>
    </source>
</evidence>
<protein>
    <submittedName>
        <fullName evidence="5">DUF4384 domain-containing protein</fullName>
    </submittedName>
</protein>
<keyword evidence="1" id="KW-0945">Host-virus interaction</keyword>
<dbReference type="RefSeq" id="WP_394315001.1">
    <property type="nucleotide sequence ID" value="NZ_JBHGPK010000030.1"/>
</dbReference>